<protein>
    <submittedName>
        <fullName evidence="1">Uncharacterized protein</fullName>
    </submittedName>
</protein>
<sequence length="111" mass="12773">NHIVVPSHQRDPWSLTLEYLLHEISPATLTVCLSSEIAPEILEEAKIQWYASHTKTSASVRYQSRHHERLTRRHRSLLSSPQFRGSCRVLRNTMKDTPFVAFGILLLPEAL</sequence>
<proteinExistence type="predicted"/>
<feature type="non-terminal residue" evidence="1">
    <location>
        <position position="1"/>
    </location>
</feature>
<evidence type="ECO:0000313" key="2">
    <source>
        <dbReference type="Proteomes" id="UP000324897"/>
    </source>
</evidence>
<dbReference type="Proteomes" id="UP000324897">
    <property type="component" value="Chromosome 6"/>
</dbReference>
<comment type="caution">
    <text evidence="1">The sequence shown here is derived from an EMBL/GenBank/DDBJ whole genome shotgun (WGS) entry which is preliminary data.</text>
</comment>
<keyword evidence="2" id="KW-1185">Reference proteome</keyword>
<gene>
    <name evidence="1" type="ORF">EJB05_00087</name>
</gene>
<dbReference type="AlphaFoldDB" id="A0A5J9WL41"/>
<name>A0A5J9WL41_9POAL</name>
<reference evidence="1 2" key="1">
    <citation type="journal article" date="2019" name="Sci. Rep.">
        <title>A high-quality genome of Eragrostis curvula grass provides insights into Poaceae evolution and supports new strategies to enhance forage quality.</title>
        <authorList>
            <person name="Carballo J."/>
            <person name="Santos B.A.C.M."/>
            <person name="Zappacosta D."/>
            <person name="Garbus I."/>
            <person name="Selva J.P."/>
            <person name="Gallo C.A."/>
            <person name="Diaz A."/>
            <person name="Albertini E."/>
            <person name="Caccamo M."/>
            <person name="Echenique V."/>
        </authorList>
    </citation>
    <scope>NUCLEOTIDE SEQUENCE [LARGE SCALE GENOMIC DNA]</scope>
    <source>
        <strain evidence="2">cv. Victoria</strain>
        <tissue evidence="1">Leaf</tissue>
    </source>
</reference>
<evidence type="ECO:0000313" key="1">
    <source>
        <dbReference type="EMBL" id="TVU48811.1"/>
    </source>
</evidence>
<dbReference type="Gramene" id="TVU48811">
    <property type="protein sequence ID" value="TVU48811"/>
    <property type="gene ID" value="EJB05_00087"/>
</dbReference>
<accession>A0A5J9WL41</accession>
<dbReference type="EMBL" id="RWGY01000002">
    <property type="protein sequence ID" value="TVU48811.1"/>
    <property type="molecule type" value="Genomic_DNA"/>
</dbReference>
<organism evidence="1 2">
    <name type="scientific">Eragrostis curvula</name>
    <name type="common">weeping love grass</name>
    <dbReference type="NCBI Taxonomy" id="38414"/>
    <lineage>
        <taxon>Eukaryota</taxon>
        <taxon>Viridiplantae</taxon>
        <taxon>Streptophyta</taxon>
        <taxon>Embryophyta</taxon>
        <taxon>Tracheophyta</taxon>
        <taxon>Spermatophyta</taxon>
        <taxon>Magnoliopsida</taxon>
        <taxon>Liliopsida</taxon>
        <taxon>Poales</taxon>
        <taxon>Poaceae</taxon>
        <taxon>PACMAD clade</taxon>
        <taxon>Chloridoideae</taxon>
        <taxon>Eragrostideae</taxon>
        <taxon>Eragrostidinae</taxon>
        <taxon>Eragrostis</taxon>
    </lineage>
</organism>